<reference evidence="1 2" key="1">
    <citation type="submission" date="2023-07" db="EMBL/GenBank/DDBJ databases">
        <title>Functional and genomic diversity of the sorghum phyllosphere microbiome.</title>
        <authorList>
            <person name="Shade A."/>
        </authorList>
    </citation>
    <scope>NUCLEOTIDE SEQUENCE [LARGE SCALE GENOMIC DNA]</scope>
    <source>
        <strain evidence="1 2">SORGH_AS_0892</strain>
    </source>
</reference>
<sequence length="63" mass="6887">MELKYKSAAVEIDMNSWNGENAVGMGVGLLGDEKGPIEMDEVCLSLKRYSGIERGFLAFEETG</sequence>
<organism evidence="1 2">
    <name type="scientific">Sphingobacterium zeae</name>
    <dbReference type="NCBI Taxonomy" id="1776859"/>
    <lineage>
        <taxon>Bacteria</taxon>
        <taxon>Pseudomonadati</taxon>
        <taxon>Bacteroidota</taxon>
        <taxon>Sphingobacteriia</taxon>
        <taxon>Sphingobacteriales</taxon>
        <taxon>Sphingobacteriaceae</taxon>
        <taxon>Sphingobacterium</taxon>
    </lineage>
</organism>
<accession>A0ABU0UB54</accession>
<dbReference type="EMBL" id="JAUTBA010000001">
    <property type="protein sequence ID" value="MDQ1152087.1"/>
    <property type="molecule type" value="Genomic_DNA"/>
</dbReference>
<name>A0ABU0UB54_9SPHI</name>
<keyword evidence="2" id="KW-1185">Reference proteome</keyword>
<dbReference type="Proteomes" id="UP001244640">
    <property type="component" value="Unassembled WGS sequence"/>
</dbReference>
<protein>
    <submittedName>
        <fullName evidence="1">Uncharacterized protein</fullName>
    </submittedName>
</protein>
<evidence type="ECO:0000313" key="1">
    <source>
        <dbReference type="EMBL" id="MDQ1152087.1"/>
    </source>
</evidence>
<dbReference type="RefSeq" id="WP_307187456.1">
    <property type="nucleotide sequence ID" value="NZ_JAUTBA010000001.1"/>
</dbReference>
<comment type="caution">
    <text evidence="1">The sequence shown here is derived from an EMBL/GenBank/DDBJ whole genome shotgun (WGS) entry which is preliminary data.</text>
</comment>
<evidence type="ECO:0000313" key="2">
    <source>
        <dbReference type="Proteomes" id="UP001244640"/>
    </source>
</evidence>
<gene>
    <name evidence="1" type="ORF">QE382_004071</name>
</gene>
<proteinExistence type="predicted"/>